<sequence>MKKLIYFLMVTVFTFSSCSNDDDSGSIENPKNSYLKVTIDGVEKTFNSIVVNKKKDEFEVDVLEVTASINNESSEKITFSLKDGQIGSDAISGYGWFMYIYNNKSYQEESFSHIISKNSDNKIEGTFNGKMHWYNNDTHNYEYKVFTKGELKINY</sequence>
<evidence type="ECO:0000313" key="2">
    <source>
        <dbReference type="Proteomes" id="UP000199149"/>
    </source>
</evidence>
<evidence type="ECO:0000313" key="1">
    <source>
        <dbReference type="EMBL" id="SFN57817.1"/>
    </source>
</evidence>
<dbReference type="Proteomes" id="UP000199149">
    <property type="component" value="Unassembled WGS sequence"/>
</dbReference>
<reference evidence="2" key="1">
    <citation type="submission" date="2016-10" db="EMBL/GenBank/DDBJ databases">
        <authorList>
            <person name="Varghese N."/>
            <person name="Submissions S."/>
        </authorList>
    </citation>
    <scope>NUCLEOTIDE SEQUENCE [LARGE SCALE GENOMIC DNA]</scope>
    <source>
        <strain evidence="2">XJ109</strain>
    </source>
</reference>
<accession>A0A1I5A5W1</accession>
<dbReference type="AlphaFoldDB" id="A0A1I5A5W1"/>
<proteinExistence type="predicted"/>
<protein>
    <submittedName>
        <fullName evidence="1">Uncharacterized protein</fullName>
    </submittedName>
</protein>
<dbReference type="PROSITE" id="PS51257">
    <property type="entry name" value="PROKAR_LIPOPROTEIN"/>
    <property type="match status" value="1"/>
</dbReference>
<keyword evidence="2" id="KW-1185">Reference proteome</keyword>
<gene>
    <name evidence="1" type="ORF">SAMN05421738_11573</name>
</gene>
<dbReference type="RefSeq" id="WP_092909605.1">
    <property type="nucleotide sequence ID" value="NZ_FOUZ01000015.1"/>
</dbReference>
<name>A0A1I5A5W1_9FLAO</name>
<organism evidence="1 2">
    <name type="scientific">Algoriella xinjiangensis</name>
    <dbReference type="NCBI Taxonomy" id="684065"/>
    <lineage>
        <taxon>Bacteria</taxon>
        <taxon>Pseudomonadati</taxon>
        <taxon>Bacteroidota</taxon>
        <taxon>Flavobacteriia</taxon>
        <taxon>Flavobacteriales</taxon>
        <taxon>Weeksellaceae</taxon>
        <taxon>Algoriella</taxon>
    </lineage>
</organism>
<dbReference type="STRING" id="684065.SAMN05421738_11573"/>
<dbReference type="OrthoDB" id="663527at2"/>
<dbReference type="EMBL" id="FOUZ01000015">
    <property type="protein sequence ID" value="SFN57817.1"/>
    <property type="molecule type" value="Genomic_DNA"/>
</dbReference>